<dbReference type="PANTHER" id="PTHR12581">
    <property type="entry name" value="HIV-1 REV BINDING PROTEIN 2, 3"/>
    <property type="match status" value="1"/>
</dbReference>
<comment type="subcellular location">
    <subcellularLocation>
        <location evidence="1 8">Nucleus</location>
        <location evidence="1 8">Nucleolus</location>
    </subcellularLocation>
</comment>
<dbReference type="CDD" id="cd22393">
    <property type="entry name" value="KH-I_KRR1_rpt1"/>
    <property type="match status" value="1"/>
</dbReference>
<comment type="subunit">
    <text evidence="8">Component of the ribosomal small subunit (SSU) processome.</text>
</comment>
<evidence type="ECO:0000256" key="7">
    <source>
        <dbReference type="ARBA" id="ARBA00023274"/>
    </source>
</evidence>
<dbReference type="GO" id="GO:0003723">
    <property type="term" value="F:RNA binding"/>
    <property type="evidence" value="ECO:0007669"/>
    <property type="project" value="UniProtKB-KW"/>
</dbReference>
<evidence type="ECO:0000256" key="1">
    <source>
        <dbReference type="ARBA" id="ARBA00004604"/>
    </source>
</evidence>
<dbReference type="Pfam" id="PF21800">
    <property type="entry name" value="KH_KRR1_2nd"/>
    <property type="match status" value="1"/>
</dbReference>
<comment type="similarity">
    <text evidence="2 8">Belongs to the KRR1 family.</text>
</comment>
<dbReference type="SUPFAM" id="SSF54791">
    <property type="entry name" value="Eukaryotic type KH-domain (KH-domain type I)"/>
    <property type="match status" value="1"/>
</dbReference>
<dbReference type="EMBL" id="HBIO01004380">
    <property type="protein sequence ID" value="CAE0458161.1"/>
    <property type="molecule type" value="Transcribed_RNA"/>
</dbReference>
<evidence type="ECO:0000256" key="6">
    <source>
        <dbReference type="ARBA" id="ARBA00023242"/>
    </source>
</evidence>
<evidence type="ECO:0000256" key="2">
    <source>
        <dbReference type="ARBA" id="ARBA00009344"/>
    </source>
</evidence>
<dbReference type="InterPro" id="IPR036612">
    <property type="entry name" value="KH_dom_type_1_sf"/>
</dbReference>
<dbReference type="InterPro" id="IPR048549">
    <property type="entry name" value="KRR1-like_KH2_euk"/>
</dbReference>
<dbReference type="PIRSF" id="PIRSF006515">
    <property type="entry name" value="KRR1"/>
    <property type="match status" value="1"/>
</dbReference>
<dbReference type="FunFam" id="3.30.1370.10:FF:000014">
    <property type="entry name" value="KRR1 small subunit processome component"/>
    <property type="match status" value="1"/>
</dbReference>
<feature type="compositionally biased region" description="Basic residues" evidence="9">
    <location>
        <begin position="245"/>
        <end position="258"/>
    </location>
</feature>
<dbReference type="SMART" id="SM00322">
    <property type="entry name" value="KH"/>
    <property type="match status" value="1"/>
</dbReference>
<dbReference type="PANTHER" id="PTHR12581:SF0">
    <property type="entry name" value="KRR1 SMALL SUBUNIT PROCESSOME COMPONENT HOMOLOG"/>
    <property type="match status" value="1"/>
</dbReference>
<accession>A0A7S3PWU0</accession>
<dbReference type="GO" id="GO:0032040">
    <property type="term" value="C:small-subunit processome"/>
    <property type="evidence" value="ECO:0007669"/>
    <property type="project" value="TreeGrafter"/>
</dbReference>
<feature type="region of interest" description="Disordered" evidence="9">
    <location>
        <begin position="245"/>
        <end position="271"/>
    </location>
</feature>
<keyword evidence="6 8" id="KW-0539">Nucleus</keyword>
<evidence type="ECO:0000256" key="3">
    <source>
        <dbReference type="ARBA" id="ARBA00022517"/>
    </source>
</evidence>
<dbReference type="InterPro" id="IPR048550">
    <property type="entry name" value="KRR1-like_KH1_euk"/>
</dbReference>
<evidence type="ECO:0000256" key="5">
    <source>
        <dbReference type="ARBA" id="ARBA00022884"/>
    </source>
</evidence>
<gene>
    <name evidence="11" type="ORF">CDEB00056_LOCUS3002</name>
</gene>
<dbReference type="InterPro" id="IPR024166">
    <property type="entry name" value="rRNA_assembly_KRR1"/>
</dbReference>
<feature type="region of interest" description="Disordered" evidence="9">
    <location>
        <begin position="289"/>
        <end position="386"/>
    </location>
</feature>
<dbReference type="Gene3D" id="3.30.1370.10">
    <property type="entry name" value="K Homology domain, type 1"/>
    <property type="match status" value="2"/>
</dbReference>
<proteinExistence type="inferred from homology"/>
<feature type="region of interest" description="Disordered" evidence="9">
    <location>
        <begin position="1"/>
        <end position="27"/>
    </location>
</feature>
<dbReference type="InterPro" id="IPR048548">
    <property type="entry name" value="KRR1-like_KH2"/>
</dbReference>
<protein>
    <recommendedName>
        <fullName evidence="8">KRR1 small subunit processome component</fullName>
    </recommendedName>
    <alternativeName>
        <fullName evidence="8">KRR-R motif-containing protein 1</fullName>
    </alternativeName>
</protein>
<evidence type="ECO:0000259" key="10">
    <source>
        <dbReference type="SMART" id="SM00322"/>
    </source>
</evidence>
<dbReference type="GO" id="GO:0006364">
    <property type="term" value="P:rRNA processing"/>
    <property type="evidence" value="ECO:0007669"/>
    <property type="project" value="UniProtKB-KW"/>
</dbReference>
<comment type="function">
    <text evidence="8">Required for 40S ribosome biogenesis. Involved in nucleolar processing of pre-18S ribosomal RNA and ribosome assembly.</text>
</comment>
<evidence type="ECO:0000256" key="4">
    <source>
        <dbReference type="ARBA" id="ARBA00022552"/>
    </source>
</evidence>
<keyword evidence="5 8" id="KW-0694">RNA-binding</keyword>
<reference evidence="11" key="1">
    <citation type="submission" date="2021-01" db="EMBL/GenBank/DDBJ databases">
        <authorList>
            <person name="Corre E."/>
            <person name="Pelletier E."/>
            <person name="Niang G."/>
            <person name="Scheremetjew M."/>
            <person name="Finn R."/>
            <person name="Kale V."/>
            <person name="Holt S."/>
            <person name="Cochrane G."/>
            <person name="Meng A."/>
            <person name="Brown T."/>
            <person name="Cohen L."/>
        </authorList>
    </citation>
    <scope>NUCLEOTIDE SEQUENCE</scope>
    <source>
        <strain evidence="11">MM31A-1</strain>
    </source>
</reference>
<dbReference type="AlphaFoldDB" id="A0A7S3PWU0"/>
<name>A0A7S3PWU0_9STRA</name>
<feature type="compositionally biased region" description="Basic residues" evidence="9">
    <location>
        <begin position="376"/>
        <end position="386"/>
    </location>
</feature>
<feature type="compositionally biased region" description="Basic and acidic residues" evidence="9">
    <location>
        <begin position="289"/>
        <end position="317"/>
    </location>
</feature>
<feature type="compositionally biased region" description="Low complexity" evidence="9">
    <location>
        <begin position="320"/>
        <end position="338"/>
    </location>
</feature>
<dbReference type="CDD" id="cd22394">
    <property type="entry name" value="KH-I_KRR1_rpt2"/>
    <property type="match status" value="1"/>
</dbReference>
<keyword evidence="7 8" id="KW-0687">Ribonucleoprotein</keyword>
<dbReference type="Pfam" id="PF17903">
    <property type="entry name" value="KH_KRR1_1st"/>
    <property type="match status" value="1"/>
</dbReference>
<sequence>MSDDEQDTQPQKKNHNKHRRDKPWDNDSINHWEIKSWKAEEGDALPGGSLLEESSFATLFPKYREKYLREVWPIVTRALDKYSIKCELNLVEGSMTVFTSKKTSDPYIILKARDLIKLLARSIPCQQALKVLNDDSHSEIIKIGGLVRNKERFVKRRQRLIGPDGATLKALELLTECYILVQGNTVAVMGSVKGIKRAREVVIDCMNNIHPVYNIKRLMIMKELAKDPKLATEDWSRFLPSFKKKNVQRKKPKNKRIKGSYTPFPPAQIQSKVDQQLDSGEYFLSERQRKARKLEEKQQESIKRSIEKRMDKEKDFEAPTSKSSPKVSTSSKSQSESTNLDIDKLKEKFSAAGSKRKTSSSGNTNDMSDFVDTGKGKKKKKKRTKE</sequence>
<feature type="compositionally biased region" description="Basic residues" evidence="9">
    <location>
        <begin position="12"/>
        <end position="21"/>
    </location>
</feature>
<organism evidence="11">
    <name type="scientific">Chaetoceros debilis</name>
    <dbReference type="NCBI Taxonomy" id="122233"/>
    <lineage>
        <taxon>Eukaryota</taxon>
        <taxon>Sar</taxon>
        <taxon>Stramenopiles</taxon>
        <taxon>Ochrophyta</taxon>
        <taxon>Bacillariophyta</taxon>
        <taxon>Coscinodiscophyceae</taxon>
        <taxon>Chaetocerotophycidae</taxon>
        <taxon>Chaetocerotales</taxon>
        <taxon>Chaetocerotaceae</taxon>
        <taxon>Chaetoceros</taxon>
    </lineage>
</organism>
<evidence type="ECO:0000256" key="8">
    <source>
        <dbReference type="PIRNR" id="PIRNR006515"/>
    </source>
</evidence>
<keyword evidence="3 8" id="KW-0690">Ribosome biogenesis</keyword>
<dbReference type="InterPro" id="IPR004087">
    <property type="entry name" value="KH_dom"/>
</dbReference>
<evidence type="ECO:0000256" key="9">
    <source>
        <dbReference type="SAM" id="MobiDB-lite"/>
    </source>
</evidence>
<keyword evidence="4 8" id="KW-0698">rRNA processing</keyword>
<evidence type="ECO:0000313" key="11">
    <source>
        <dbReference type="EMBL" id="CAE0458161.1"/>
    </source>
</evidence>
<dbReference type="InterPro" id="IPR041174">
    <property type="entry name" value="KRR1-like_KH1"/>
</dbReference>
<feature type="domain" description="K Homology" evidence="10">
    <location>
        <begin position="135"/>
        <end position="207"/>
    </location>
</feature>